<dbReference type="SUPFAM" id="SSF54928">
    <property type="entry name" value="RNA-binding domain, RBD"/>
    <property type="match status" value="1"/>
</dbReference>
<feature type="compositionally biased region" description="Polar residues" evidence="4">
    <location>
        <begin position="1"/>
        <end position="10"/>
    </location>
</feature>
<evidence type="ECO:0000256" key="4">
    <source>
        <dbReference type="SAM" id="MobiDB-lite"/>
    </source>
</evidence>
<dbReference type="Proteomes" id="UP000284403">
    <property type="component" value="Unassembled WGS sequence"/>
</dbReference>
<evidence type="ECO:0000313" key="7">
    <source>
        <dbReference type="Proteomes" id="UP000284403"/>
    </source>
</evidence>
<dbReference type="GeneID" id="40322420"/>
<feature type="domain" description="RRM" evidence="5">
    <location>
        <begin position="118"/>
        <end position="196"/>
    </location>
</feature>
<dbReference type="PANTHER" id="PTHR48025:SF1">
    <property type="entry name" value="RRM DOMAIN-CONTAINING PROTEIN"/>
    <property type="match status" value="1"/>
</dbReference>
<dbReference type="EMBL" id="MKKU01000888">
    <property type="protein sequence ID" value="RNF00402.1"/>
    <property type="molecule type" value="Genomic_DNA"/>
</dbReference>
<gene>
    <name evidence="6" type="ORF">Tco025E_08809</name>
</gene>
<dbReference type="InterPro" id="IPR000504">
    <property type="entry name" value="RRM_dom"/>
</dbReference>
<dbReference type="GO" id="GO:0009967">
    <property type="term" value="P:positive regulation of signal transduction"/>
    <property type="evidence" value="ECO:0007669"/>
    <property type="project" value="UniProtKB-ARBA"/>
</dbReference>
<protein>
    <submittedName>
        <fullName evidence="6">Putative RNA-binding protein 6</fullName>
    </submittedName>
</protein>
<dbReference type="Pfam" id="PF00076">
    <property type="entry name" value="RRM_1"/>
    <property type="match status" value="1"/>
</dbReference>
<feature type="region of interest" description="Disordered" evidence="4">
    <location>
        <begin position="1"/>
        <end position="65"/>
    </location>
</feature>
<dbReference type="InterPro" id="IPR035979">
    <property type="entry name" value="RBD_domain_sf"/>
</dbReference>
<dbReference type="Gene3D" id="3.30.70.330">
    <property type="match status" value="1"/>
</dbReference>
<evidence type="ECO:0000256" key="1">
    <source>
        <dbReference type="ARBA" id="ARBA00022737"/>
    </source>
</evidence>
<keyword evidence="2 3" id="KW-0694">RNA-binding</keyword>
<feature type="compositionally biased region" description="Low complexity" evidence="4">
    <location>
        <begin position="46"/>
        <end position="57"/>
    </location>
</feature>
<dbReference type="FunFam" id="3.30.70.330:FF:000383">
    <property type="entry name" value="Sex lethal, isoform D"/>
    <property type="match status" value="1"/>
</dbReference>
<dbReference type="GO" id="GO:0005634">
    <property type="term" value="C:nucleus"/>
    <property type="evidence" value="ECO:0007669"/>
    <property type="project" value="TreeGrafter"/>
</dbReference>
<dbReference type="RefSeq" id="XP_029224241.1">
    <property type="nucleotide sequence ID" value="XM_029375648.1"/>
</dbReference>
<dbReference type="PROSITE" id="PS50102">
    <property type="entry name" value="RRM"/>
    <property type="match status" value="1"/>
</dbReference>
<comment type="caution">
    <text evidence="6">The sequence shown here is derived from an EMBL/GenBank/DDBJ whole genome shotgun (WGS) entry which is preliminary data.</text>
</comment>
<reference evidence="6 7" key="1">
    <citation type="journal article" date="2018" name="BMC Genomics">
        <title>Genomic comparison of Trypanosoma conorhini and Trypanosoma rangeli to Trypanosoma cruzi strains of high and low virulence.</title>
        <authorList>
            <person name="Bradwell K.R."/>
            <person name="Koparde V.N."/>
            <person name="Matveyev A.V."/>
            <person name="Serrano M.G."/>
            <person name="Alves J.M."/>
            <person name="Parikh H."/>
            <person name="Huang B."/>
            <person name="Lee V."/>
            <person name="Espinosa-Alvarez O."/>
            <person name="Ortiz P.A."/>
            <person name="Costa-Martins A.G."/>
            <person name="Teixeira M.M."/>
            <person name="Buck G.A."/>
        </authorList>
    </citation>
    <scope>NUCLEOTIDE SEQUENCE [LARGE SCALE GENOMIC DNA]</scope>
    <source>
        <strain evidence="6 7">025E</strain>
    </source>
</reference>
<evidence type="ECO:0000256" key="2">
    <source>
        <dbReference type="ARBA" id="ARBA00022884"/>
    </source>
</evidence>
<evidence type="ECO:0000256" key="3">
    <source>
        <dbReference type="PROSITE-ProRule" id="PRU00176"/>
    </source>
</evidence>
<keyword evidence="1" id="KW-0677">Repeat</keyword>
<dbReference type="PANTHER" id="PTHR48025">
    <property type="entry name" value="OS02G0815200 PROTEIN"/>
    <property type="match status" value="1"/>
</dbReference>
<dbReference type="GO" id="GO:0003729">
    <property type="term" value="F:mRNA binding"/>
    <property type="evidence" value="ECO:0007669"/>
    <property type="project" value="TreeGrafter"/>
</dbReference>
<dbReference type="GO" id="GO:0005737">
    <property type="term" value="C:cytoplasm"/>
    <property type="evidence" value="ECO:0007669"/>
    <property type="project" value="UniProtKB-ARBA"/>
</dbReference>
<dbReference type="SMART" id="SM00360">
    <property type="entry name" value="RRM"/>
    <property type="match status" value="1"/>
</dbReference>
<accession>A0A422N4Q2</accession>
<evidence type="ECO:0000313" key="6">
    <source>
        <dbReference type="EMBL" id="RNF00402.1"/>
    </source>
</evidence>
<dbReference type="InterPro" id="IPR050502">
    <property type="entry name" value="Euk_RNA-bind_prot"/>
</dbReference>
<name>A0A422N4Q2_9TRYP</name>
<dbReference type="GO" id="GO:0010629">
    <property type="term" value="P:negative regulation of gene expression"/>
    <property type="evidence" value="ECO:0007669"/>
    <property type="project" value="UniProtKB-ARBA"/>
</dbReference>
<sequence length="214" mass="24376">MHYYNNQQPSPHMASYSEYQEYATTQPSQPPLQRQPYMEQQRQHQQRYQQYQVPQQRSAMPPQVSPNSNFMQVPLPSMDQNIVGGWSAGPGGYSQVGYTSTQRHQTTPVPSNDERYRKQLIVNYLAPDVATAELHDLFSRFGPLDGARIIHDKRTNLPKGYGFVYFCRPEDAKEAVERMSGFELHGKRIKVGYSTNPLNIVSGASSQSTWGNMA</sequence>
<keyword evidence="7" id="KW-1185">Reference proteome</keyword>
<evidence type="ECO:0000259" key="5">
    <source>
        <dbReference type="PROSITE" id="PS50102"/>
    </source>
</evidence>
<dbReference type="OrthoDB" id="439808at2759"/>
<organism evidence="6 7">
    <name type="scientific">Trypanosoma conorhini</name>
    <dbReference type="NCBI Taxonomy" id="83891"/>
    <lineage>
        <taxon>Eukaryota</taxon>
        <taxon>Discoba</taxon>
        <taxon>Euglenozoa</taxon>
        <taxon>Kinetoplastea</taxon>
        <taxon>Metakinetoplastina</taxon>
        <taxon>Trypanosomatida</taxon>
        <taxon>Trypanosomatidae</taxon>
        <taxon>Trypanosoma</taxon>
    </lineage>
</organism>
<proteinExistence type="predicted"/>
<dbReference type="AlphaFoldDB" id="A0A422N4Q2"/>
<dbReference type="InterPro" id="IPR012677">
    <property type="entry name" value="Nucleotide-bd_a/b_plait_sf"/>
</dbReference>